<dbReference type="RefSeq" id="WP_162377126.1">
    <property type="nucleotide sequence ID" value="NZ_JBHTKN010000008.1"/>
</dbReference>
<feature type="domain" description="Topo IA-type catalytic" evidence="6">
    <location>
        <begin position="136"/>
        <end position="517"/>
    </location>
</feature>
<sequence>MADLFVIEAPGKLRAFNNALRALGHAGEVIATMGHVLDNPKTLRPLQVEVLPDGNVRELARHPLRKNVMRRLQGAISRATRVVVATDTDQEGDVIAQDVADLVRSTNPAAGVVRLQSAGIDPASLAAALPQAGELDPHAATAGTARRIADRMLAHAYSDFDRGIYVGRVQTAVLSLVAQGAVSRRVATIPLPAADGSTPFVLSVDVPTRISDDELRELPEQVGGIESAGSVQTCAALPLNGPDALLAMEAELGLTIEGAADLLQQLYEAGEISYPRTESRAFTDYGGQVVARLASARGLLAFRREHLPMAGQLRGAHEAIRPTGTDVNLIKPLGLRATVAEAALALIGRRAVASGVPVVAEYGQLGQLPAWARRGSLRRVVGGQALPWTPSRVAEFRIQTLSPEAALVAAMSSRGIGRPSTIAGHACRLVRRGLVDEQMQLTGAGARALAVAPPSLQDPGGCAAFEAAVIEQTGVRDAVSAALMALGAGELLGPGPVRGRPVASGMMKLLGGRPPVATAAVPGPAMASAAVGGAGDPGSDDVPSIRPDDDLLDEENAPSLRLRM</sequence>
<dbReference type="InterPro" id="IPR006171">
    <property type="entry name" value="TOPRIM_dom"/>
</dbReference>
<reference evidence="8" key="1">
    <citation type="journal article" date="2019" name="Int. J. Syst. Evol. Microbiol.">
        <title>The Global Catalogue of Microorganisms (GCM) 10K type strain sequencing project: providing services to taxonomists for standard genome sequencing and annotation.</title>
        <authorList>
            <consortium name="The Broad Institute Genomics Platform"/>
            <consortium name="The Broad Institute Genome Sequencing Center for Infectious Disease"/>
            <person name="Wu L."/>
            <person name="Ma J."/>
        </authorList>
    </citation>
    <scope>NUCLEOTIDE SEQUENCE [LARGE SCALE GENOMIC DNA]</scope>
    <source>
        <strain evidence="8">CCUG 55854</strain>
    </source>
</reference>
<dbReference type="PROSITE" id="PS00396">
    <property type="entry name" value="TOPO_IA_1"/>
    <property type="match status" value="1"/>
</dbReference>
<evidence type="ECO:0000256" key="1">
    <source>
        <dbReference type="ARBA" id="ARBA00023029"/>
    </source>
</evidence>
<dbReference type="InterPro" id="IPR000380">
    <property type="entry name" value="Topo_IA"/>
</dbReference>
<dbReference type="SMART" id="SM00493">
    <property type="entry name" value="TOPRIM"/>
    <property type="match status" value="1"/>
</dbReference>
<comment type="caution">
    <text evidence="7">The sequence shown here is derived from an EMBL/GenBank/DDBJ whole genome shotgun (WGS) entry which is preliminary data.</text>
</comment>
<dbReference type="PROSITE" id="PS52039">
    <property type="entry name" value="TOPO_IA_2"/>
    <property type="match status" value="1"/>
</dbReference>
<dbReference type="PRINTS" id="PR00417">
    <property type="entry name" value="PRTPISMRASEI"/>
</dbReference>
<dbReference type="PANTHER" id="PTHR42785:SF1">
    <property type="entry name" value="DNA TOPOISOMERASE"/>
    <property type="match status" value="1"/>
</dbReference>
<dbReference type="Proteomes" id="UP001597033">
    <property type="component" value="Unassembled WGS sequence"/>
</dbReference>
<dbReference type="Pfam" id="PF01751">
    <property type="entry name" value="Toprim"/>
    <property type="match status" value="1"/>
</dbReference>
<accession>A0ABW3LZR8</accession>
<dbReference type="GO" id="GO:0016853">
    <property type="term" value="F:isomerase activity"/>
    <property type="evidence" value="ECO:0007669"/>
    <property type="project" value="UniProtKB-KW"/>
</dbReference>
<evidence type="ECO:0000313" key="8">
    <source>
        <dbReference type="Proteomes" id="UP001597033"/>
    </source>
</evidence>
<evidence type="ECO:0000259" key="5">
    <source>
        <dbReference type="PROSITE" id="PS50880"/>
    </source>
</evidence>
<evidence type="ECO:0000256" key="4">
    <source>
        <dbReference type="SAM" id="MobiDB-lite"/>
    </source>
</evidence>
<organism evidence="7 8">
    <name type="scientific">Pseudoxanthomonas kaohsiungensis</name>
    <dbReference type="NCBI Taxonomy" id="283923"/>
    <lineage>
        <taxon>Bacteria</taxon>
        <taxon>Pseudomonadati</taxon>
        <taxon>Pseudomonadota</taxon>
        <taxon>Gammaproteobacteria</taxon>
        <taxon>Lysobacterales</taxon>
        <taxon>Lysobacteraceae</taxon>
        <taxon>Pseudoxanthomonas</taxon>
    </lineage>
</organism>
<name>A0ABW3LZR8_9GAMM</name>
<evidence type="ECO:0000259" key="6">
    <source>
        <dbReference type="PROSITE" id="PS52039"/>
    </source>
</evidence>
<dbReference type="EMBL" id="JBHTKN010000008">
    <property type="protein sequence ID" value="MFD1043147.1"/>
    <property type="molecule type" value="Genomic_DNA"/>
</dbReference>
<dbReference type="InterPro" id="IPR023406">
    <property type="entry name" value="Topo_IA_AS"/>
</dbReference>
<feature type="region of interest" description="Disordered" evidence="4">
    <location>
        <begin position="527"/>
        <end position="564"/>
    </location>
</feature>
<dbReference type="Gene3D" id="1.10.290.10">
    <property type="entry name" value="Topoisomerase I, domain 4"/>
    <property type="match status" value="1"/>
</dbReference>
<dbReference type="InterPro" id="IPR003602">
    <property type="entry name" value="Topo_IA_DNA-bd_dom"/>
</dbReference>
<protein>
    <submittedName>
        <fullName evidence="7">DNA topoisomerase</fullName>
        <ecNumber evidence="7">5.6.2.-</ecNumber>
    </submittedName>
</protein>
<gene>
    <name evidence="7" type="ORF">ACFQ2N_12410</name>
</gene>
<dbReference type="Gene3D" id="2.60.510.20">
    <property type="match status" value="1"/>
</dbReference>
<keyword evidence="2" id="KW-0238">DNA-binding</keyword>
<dbReference type="Pfam" id="PF01131">
    <property type="entry name" value="Topoisom_bac"/>
    <property type="match status" value="1"/>
</dbReference>
<dbReference type="SUPFAM" id="SSF56712">
    <property type="entry name" value="Prokaryotic type I DNA topoisomerase"/>
    <property type="match status" value="1"/>
</dbReference>
<keyword evidence="8" id="KW-1185">Reference proteome</keyword>
<dbReference type="Gene3D" id="1.10.460.10">
    <property type="entry name" value="Topoisomerase I, domain 2"/>
    <property type="match status" value="2"/>
</dbReference>
<dbReference type="SMART" id="SM00437">
    <property type="entry name" value="TOP1Ac"/>
    <property type="match status" value="1"/>
</dbReference>
<dbReference type="InterPro" id="IPR013826">
    <property type="entry name" value="Topo_IA_cen_sub3"/>
</dbReference>
<dbReference type="PANTHER" id="PTHR42785">
    <property type="entry name" value="DNA TOPOISOMERASE, TYPE IA, CORE"/>
    <property type="match status" value="1"/>
</dbReference>
<evidence type="ECO:0000256" key="3">
    <source>
        <dbReference type="ARBA" id="ARBA00023235"/>
    </source>
</evidence>
<dbReference type="Gene3D" id="3.40.50.140">
    <property type="match status" value="1"/>
</dbReference>
<keyword evidence="1" id="KW-0799">Topoisomerase</keyword>
<keyword evidence="3 7" id="KW-0413">Isomerase</keyword>
<dbReference type="InterPro" id="IPR023405">
    <property type="entry name" value="Topo_IA_core_domain"/>
</dbReference>
<dbReference type="InterPro" id="IPR013824">
    <property type="entry name" value="Topo_IA_cen_sub1"/>
</dbReference>
<feature type="domain" description="Toprim" evidence="5">
    <location>
        <begin position="2"/>
        <end position="130"/>
    </location>
</feature>
<dbReference type="EC" id="5.6.2.-" evidence="7"/>
<proteinExistence type="predicted"/>
<evidence type="ECO:0000313" key="7">
    <source>
        <dbReference type="EMBL" id="MFD1043147.1"/>
    </source>
</evidence>
<dbReference type="InterPro" id="IPR013497">
    <property type="entry name" value="Topo_IA_cen"/>
</dbReference>
<dbReference type="PROSITE" id="PS50880">
    <property type="entry name" value="TOPRIM"/>
    <property type="match status" value="1"/>
</dbReference>
<evidence type="ECO:0000256" key="2">
    <source>
        <dbReference type="ARBA" id="ARBA00023125"/>
    </source>
</evidence>